<accession>A0ABR2GBL0</accession>
<reference evidence="1 2" key="1">
    <citation type="journal article" date="2024" name="G3 (Bethesda)">
        <title>Genome assembly of Hibiscus sabdariffa L. provides insights into metabolisms of medicinal natural products.</title>
        <authorList>
            <person name="Kim T."/>
        </authorList>
    </citation>
    <scope>NUCLEOTIDE SEQUENCE [LARGE SCALE GENOMIC DNA]</scope>
    <source>
        <strain evidence="1">TK-2024</strain>
        <tissue evidence="1">Old leaves</tissue>
    </source>
</reference>
<organism evidence="1 2">
    <name type="scientific">Hibiscus sabdariffa</name>
    <name type="common">roselle</name>
    <dbReference type="NCBI Taxonomy" id="183260"/>
    <lineage>
        <taxon>Eukaryota</taxon>
        <taxon>Viridiplantae</taxon>
        <taxon>Streptophyta</taxon>
        <taxon>Embryophyta</taxon>
        <taxon>Tracheophyta</taxon>
        <taxon>Spermatophyta</taxon>
        <taxon>Magnoliopsida</taxon>
        <taxon>eudicotyledons</taxon>
        <taxon>Gunneridae</taxon>
        <taxon>Pentapetalae</taxon>
        <taxon>rosids</taxon>
        <taxon>malvids</taxon>
        <taxon>Malvales</taxon>
        <taxon>Malvaceae</taxon>
        <taxon>Malvoideae</taxon>
        <taxon>Hibiscus</taxon>
    </lineage>
</organism>
<keyword evidence="2" id="KW-1185">Reference proteome</keyword>
<name>A0ABR2GBL0_9ROSI</name>
<evidence type="ECO:0000313" key="2">
    <source>
        <dbReference type="Proteomes" id="UP001472677"/>
    </source>
</evidence>
<sequence length="69" mass="7500">MNVLAASSLLDAYYVPSVAFVTYSDSLAEAFFSTFFQLVKGSSLDIKTSKADTHLGFLPPQNTYYHGVG</sequence>
<dbReference type="Proteomes" id="UP001472677">
    <property type="component" value="Unassembled WGS sequence"/>
</dbReference>
<evidence type="ECO:0000313" key="1">
    <source>
        <dbReference type="EMBL" id="KAK8600307.1"/>
    </source>
</evidence>
<dbReference type="EMBL" id="JBBPBM010000001">
    <property type="protein sequence ID" value="KAK8600307.1"/>
    <property type="molecule type" value="Genomic_DNA"/>
</dbReference>
<proteinExistence type="predicted"/>
<comment type="caution">
    <text evidence="1">The sequence shown here is derived from an EMBL/GenBank/DDBJ whole genome shotgun (WGS) entry which is preliminary data.</text>
</comment>
<protein>
    <submittedName>
        <fullName evidence="1">Uncharacterized protein</fullName>
    </submittedName>
</protein>
<gene>
    <name evidence="1" type="ORF">V6N12_050163</name>
</gene>